<feature type="transmembrane region" description="Helical" evidence="16">
    <location>
        <begin position="784"/>
        <end position="804"/>
    </location>
</feature>
<evidence type="ECO:0000256" key="15">
    <source>
        <dbReference type="SAM" id="Coils"/>
    </source>
</evidence>
<comment type="subcellular location">
    <subcellularLocation>
        <location evidence="1">Cell projection</location>
        <location evidence="1">Cilium</location>
    </subcellularLocation>
    <subcellularLocation>
        <location evidence="2">Cytoplasm</location>
        <location evidence="2">Cytoskeleton</location>
    </subcellularLocation>
    <subcellularLocation>
        <location evidence="3">Membrane</location>
    </subcellularLocation>
</comment>
<dbReference type="Gene3D" id="1.20.1070.10">
    <property type="entry name" value="Rhodopsin 7-helix transmembrane proteins"/>
    <property type="match status" value="1"/>
</dbReference>
<feature type="transmembrane region" description="Helical" evidence="16">
    <location>
        <begin position="929"/>
        <end position="953"/>
    </location>
</feature>
<feature type="coiled-coil region" evidence="15">
    <location>
        <begin position="343"/>
        <end position="526"/>
    </location>
</feature>
<keyword evidence="7 14" id="KW-0547">Nucleotide-binding</keyword>
<dbReference type="Proteomes" id="UP000035681">
    <property type="component" value="Unplaced"/>
</dbReference>
<dbReference type="InterPro" id="IPR036961">
    <property type="entry name" value="Kinesin_motor_dom_sf"/>
</dbReference>
<evidence type="ECO:0000256" key="3">
    <source>
        <dbReference type="ARBA" id="ARBA00004370"/>
    </source>
</evidence>
<dbReference type="InterPro" id="IPR019821">
    <property type="entry name" value="Kinesin_motor_CS"/>
</dbReference>
<keyword evidence="11 16" id="KW-0472">Membrane</keyword>
<keyword evidence="9 16" id="KW-1133">Transmembrane helix</keyword>
<dbReference type="GO" id="GO:0005524">
    <property type="term" value="F:ATP binding"/>
    <property type="evidence" value="ECO:0007669"/>
    <property type="project" value="UniProtKB-UniRule"/>
</dbReference>
<evidence type="ECO:0000256" key="9">
    <source>
        <dbReference type="ARBA" id="ARBA00022989"/>
    </source>
</evidence>
<dbReference type="PRINTS" id="PR00380">
    <property type="entry name" value="KINESINHEAVY"/>
</dbReference>
<evidence type="ECO:0000313" key="20">
    <source>
        <dbReference type="WBParaSite" id="TCONS_00015951.p1"/>
    </source>
</evidence>
<dbReference type="PROSITE" id="PS50067">
    <property type="entry name" value="KINESIN_MOTOR_2"/>
    <property type="match status" value="1"/>
</dbReference>
<dbReference type="Gene3D" id="3.40.850.10">
    <property type="entry name" value="Kinesin motor domain"/>
    <property type="match status" value="1"/>
</dbReference>
<evidence type="ECO:0000313" key="19">
    <source>
        <dbReference type="Proteomes" id="UP000035681"/>
    </source>
</evidence>
<dbReference type="PROSITE" id="PS50262">
    <property type="entry name" value="G_PROTEIN_RECEP_F1_2"/>
    <property type="match status" value="1"/>
</dbReference>
<evidence type="ECO:0000256" key="7">
    <source>
        <dbReference type="ARBA" id="ARBA00022741"/>
    </source>
</evidence>
<feature type="domain" description="Kinesin motor" evidence="17">
    <location>
        <begin position="4"/>
        <end position="328"/>
    </location>
</feature>
<dbReference type="GO" id="GO:0003777">
    <property type="term" value="F:microtubule motor activity"/>
    <property type="evidence" value="ECO:0007669"/>
    <property type="project" value="InterPro"/>
</dbReference>
<evidence type="ECO:0000256" key="16">
    <source>
        <dbReference type="SAM" id="Phobius"/>
    </source>
</evidence>
<name>A0AAF5DQX1_STRER</name>
<evidence type="ECO:0000256" key="11">
    <source>
        <dbReference type="ARBA" id="ARBA00023136"/>
    </source>
</evidence>
<evidence type="ECO:0000259" key="17">
    <source>
        <dbReference type="PROSITE" id="PS50067"/>
    </source>
</evidence>
<evidence type="ECO:0000256" key="8">
    <source>
        <dbReference type="ARBA" id="ARBA00022840"/>
    </source>
</evidence>
<dbReference type="Pfam" id="PF00225">
    <property type="entry name" value="Kinesin"/>
    <property type="match status" value="1"/>
</dbReference>
<keyword evidence="12 14" id="KW-0505">Motor protein</keyword>
<evidence type="ECO:0000256" key="10">
    <source>
        <dbReference type="ARBA" id="ARBA00023054"/>
    </source>
</evidence>
<dbReference type="InterPro" id="IPR017452">
    <property type="entry name" value="GPCR_Rhodpsn_7TM"/>
</dbReference>
<dbReference type="SUPFAM" id="SSF52540">
    <property type="entry name" value="P-loop containing nucleoside triphosphate hydrolases"/>
    <property type="match status" value="1"/>
</dbReference>
<dbReference type="InterPro" id="IPR027640">
    <property type="entry name" value="Kinesin-like_fam"/>
</dbReference>
<dbReference type="InterPro" id="IPR001752">
    <property type="entry name" value="Kinesin_motor_dom"/>
</dbReference>
<reference evidence="20" key="1">
    <citation type="submission" date="2024-02" db="UniProtKB">
        <authorList>
            <consortium name="WormBaseParasite"/>
        </authorList>
    </citation>
    <scope>IDENTIFICATION</scope>
</reference>
<dbReference type="SUPFAM" id="SSF81321">
    <property type="entry name" value="Family A G protein-coupled receptor-like"/>
    <property type="match status" value="1"/>
</dbReference>
<feature type="transmembrane region" description="Helical" evidence="16">
    <location>
        <begin position="864"/>
        <end position="889"/>
    </location>
</feature>
<comment type="similarity">
    <text evidence="14">Belongs to the TRAFAC class myosin-kinesin ATPase superfamily. Kinesin family.</text>
</comment>
<proteinExistence type="inferred from homology"/>
<sequence length="1085" mass="125129">MAESVRVVCRCRPLNQREIDLNSSMCVKMDSTLGEVSIYGSDDSVKTFTFDGVYFIESTAEQVYNDIVYPLVENVVEGYNGTVFAYGQTGSGKTFSMQGNEKIPEQIGIVPRSFEHIFDAVATTTDSKFIVKVSYVEIYNEELNDLLNNEKNLKLEIKENPENGVYVSGLSMHIVHNINDCQKLIQHGLANRHVGATLMNTDSSRSHSIFTLYVEGINSKTGSLRMGKLNLVDLAGSERQSKTGATGDRFKEATKINLSLSALGNVISALVDGKCKHIPYRDSKLTRLLQDSLGGNTKTIMIACISPSDNNYDETLSTLRYANRAKNIKNKPKINEDPKDALLREYQEEIERLKAFVKNGNSRRKSIVDIETERQKLRKEYEESMKKIRQEYENEQKSKAALQQELDNLKKQYEKASVAINNEERSNGNTDTVAETKKKIEMLEKQMVGGEQANNESLKAARKKRLKDAETKMQRLMDALDIRADDPLLHVYNNTHEKLEALTKQYKQQCQKMKMYEKEIKDIQSEFEIDRLDYLDTIRKQDRQLKLLNQIIDKAQNYFKKDPLLNNLDKLKKNAIWDDNNDCWILPESNNGVTTSLPSAYKGNNKIQIENSLLLKESNDLVKLKKKLDNSTSENISETYFKNKLTRNVAERIKADRQRFDSMNSFLLNESLSKGIIYTDDIYDSNNLIIKKPQRLEALTNNKEISEKEYINKLLNVDLEDNIDKIELVQSSQMPSSSIFYLVLLMILCGTFSIVGNVNQLVSHYCKKKFFPVNDSVFNNNTKILLNLLHVIYLLLTLAIPYLVLERIQESWILGNETCIFNRILIMLERSTKLWFIMFITLFQYKEYLQIKSLLHNGTIKNDFFTKFSLKISLFIIIIVSGSLIIIMLPNCGAFKITLQTFYIDTLKVDIKQIKCGISVSDLYFSIVYGYSFIMEFFIPGLLCLIIIIKWLICIKREPNENNISLKYISVIKSIFIFLTLSFYIFIPHWCVLLLKMYGYDIIGDDIAEYLIWLFDELVNINISLSPSISWLPLMYLSSHISKYENDEVNNQSLYTNSKHNNCPRNFSLDLTQQKKYKFRNRIEK</sequence>
<dbReference type="InterPro" id="IPR027417">
    <property type="entry name" value="P-loop_NTPase"/>
</dbReference>
<dbReference type="GO" id="GO:0008017">
    <property type="term" value="F:microtubule binding"/>
    <property type="evidence" value="ECO:0007669"/>
    <property type="project" value="InterPro"/>
</dbReference>
<keyword evidence="19" id="KW-1185">Reference proteome</keyword>
<keyword evidence="13" id="KW-0206">Cytoskeleton</keyword>
<keyword evidence="8 14" id="KW-0067">ATP-binding</keyword>
<evidence type="ECO:0000256" key="6">
    <source>
        <dbReference type="ARBA" id="ARBA00022701"/>
    </source>
</evidence>
<evidence type="ECO:0000256" key="14">
    <source>
        <dbReference type="PROSITE-ProRule" id="PRU00283"/>
    </source>
</evidence>
<dbReference type="PROSITE" id="PS00411">
    <property type="entry name" value="KINESIN_MOTOR_1"/>
    <property type="match status" value="1"/>
</dbReference>
<dbReference type="FunFam" id="3.40.850.10:FF:000029">
    <property type="entry name" value="Kinesin-like protein KIF17"/>
    <property type="match status" value="1"/>
</dbReference>
<feature type="transmembrane region" description="Helical" evidence="16">
    <location>
        <begin position="974"/>
        <end position="998"/>
    </location>
</feature>
<feature type="binding site" evidence="14">
    <location>
        <begin position="87"/>
        <end position="94"/>
    </location>
    <ligand>
        <name>ATP</name>
        <dbReference type="ChEBI" id="CHEBI:30616"/>
    </ligand>
</feature>
<accession>A0AAF5DQX1</accession>
<keyword evidence="10 15" id="KW-0175">Coiled coil</keyword>
<evidence type="ECO:0000256" key="5">
    <source>
        <dbReference type="ARBA" id="ARBA00022692"/>
    </source>
</evidence>
<evidence type="ECO:0000256" key="12">
    <source>
        <dbReference type="ARBA" id="ARBA00023175"/>
    </source>
</evidence>
<feature type="domain" description="G-protein coupled receptors family 1 profile" evidence="18">
    <location>
        <begin position="756"/>
        <end position="1030"/>
    </location>
</feature>
<organism evidence="19 20">
    <name type="scientific">Strongyloides stercoralis</name>
    <name type="common">Threadworm</name>
    <dbReference type="NCBI Taxonomy" id="6248"/>
    <lineage>
        <taxon>Eukaryota</taxon>
        <taxon>Metazoa</taxon>
        <taxon>Ecdysozoa</taxon>
        <taxon>Nematoda</taxon>
        <taxon>Chromadorea</taxon>
        <taxon>Rhabditida</taxon>
        <taxon>Tylenchina</taxon>
        <taxon>Panagrolaimomorpha</taxon>
        <taxon>Strongyloidoidea</taxon>
        <taxon>Strongyloididae</taxon>
        <taxon>Strongyloides</taxon>
    </lineage>
</organism>
<keyword evidence="6" id="KW-0493">Microtubule</keyword>
<dbReference type="CDD" id="cd00637">
    <property type="entry name" value="7tm_classA_rhodopsin-like"/>
    <property type="match status" value="1"/>
</dbReference>
<dbReference type="GO" id="GO:0007018">
    <property type="term" value="P:microtubule-based movement"/>
    <property type="evidence" value="ECO:0007669"/>
    <property type="project" value="InterPro"/>
</dbReference>
<dbReference type="WBParaSite" id="TCONS_00015951.p1">
    <property type="protein sequence ID" value="TCONS_00015951.p1"/>
    <property type="gene ID" value="XLOC_010720"/>
</dbReference>
<keyword evidence="5 16" id="KW-0812">Transmembrane</keyword>
<dbReference type="SMART" id="SM00129">
    <property type="entry name" value="KISc"/>
    <property type="match status" value="1"/>
</dbReference>
<evidence type="ECO:0000259" key="18">
    <source>
        <dbReference type="PROSITE" id="PS50262"/>
    </source>
</evidence>
<dbReference type="AlphaFoldDB" id="A0AAF5DQX1"/>
<protein>
    <submittedName>
        <fullName evidence="20">Kinesin-like protein</fullName>
    </submittedName>
</protein>
<evidence type="ECO:0000256" key="13">
    <source>
        <dbReference type="ARBA" id="ARBA00023212"/>
    </source>
</evidence>
<feature type="transmembrane region" description="Helical" evidence="16">
    <location>
        <begin position="824"/>
        <end position="843"/>
    </location>
</feature>
<keyword evidence="4" id="KW-0963">Cytoplasm</keyword>
<dbReference type="GO" id="GO:0005874">
    <property type="term" value="C:microtubule"/>
    <property type="evidence" value="ECO:0007669"/>
    <property type="project" value="UniProtKB-KW"/>
</dbReference>
<dbReference type="PANTHER" id="PTHR47969:SF21">
    <property type="entry name" value="KINESIN-LIKE PROTEIN"/>
    <property type="match status" value="1"/>
</dbReference>
<evidence type="ECO:0000256" key="2">
    <source>
        <dbReference type="ARBA" id="ARBA00004245"/>
    </source>
</evidence>
<dbReference type="GO" id="GO:0016020">
    <property type="term" value="C:membrane"/>
    <property type="evidence" value="ECO:0007669"/>
    <property type="project" value="UniProtKB-SubCell"/>
</dbReference>
<dbReference type="GO" id="GO:0005929">
    <property type="term" value="C:cilium"/>
    <property type="evidence" value="ECO:0007669"/>
    <property type="project" value="UniProtKB-SubCell"/>
</dbReference>
<feature type="transmembrane region" description="Helical" evidence="16">
    <location>
        <begin position="739"/>
        <end position="763"/>
    </location>
</feature>
<evidence type="ECO:0000256" key="1">
    <source>
        <dbReference type="ARBA" id="ARBA00004138"/>
    </source>
</evidence>
<evidence type="ECO:0000256" key="4">
    <source>
        <dbReference type="ARBA" id="ARBA00022490"/>
    </source>
</evidence>
<dbReference type="PANTHER" id="PTHR47969">
    <property type="entry name" value="CHROMOSOME-ASSOCIATED KINESIN KIF4A-RELATED"/>
    <property type="match status" value="1"/>
</dbReference>